<organism evidence="3 4">
    <name type="scientific">Salinithrix halophila</name>
    <dbReference type="NCBI Taxonomy" id="1485204"/>
    <lineage>
        <taxon>Bacteria</taxon>
        <taxon>Bacillati</taxon>
        <taxon>Bacillota</taxon>
        <taxon>Bacilli</taxon>
        <taxon>Bacillales</taxon>
        <taxon>Thermoactinomycetaceae</taxon>
        <taxon>Salinithrix</taxon>
    </lineage>
</organism>
<name>A0ABV8JCK1_9BACL</name>
<dbReference type="CDD" id="cd07255">
    <property type="entry name" value="VOC_BsCatE_like_N"/>
    <property type="match status" value="1"/>
</dbReference>
<gene>
    <name evidence="3" type="ORF">ACFOUO_07520</name>
</gene>
<dbReference type="PROSITE" id="PS51819">
    <property type="entry name" value="VOC"/>
    <property type="match status" value="2"/>
</dbReference>
<reference evidence="4" key="1">
    <citation type="journal article" date="2019" name="Int. J. Syst. Evol. Microbiol.">
        <title>The Global Catalogue of Microorganisms (GCM) 10K type strain sequencing project: providing services to taxonomists for standard genome sequencing and annotation.</title>
        <authorList>
            <consortium name="The Broad Institute Genomics Platform"/>
            <consortium name="The Broad Institute Genome Sequencing Center for Infectious Disease"/>
            <person name="Wu L."/>
            <person name="Ma J."/>
        </authorList>
    </citation>
    <scope>NUCLEOTIDE SEQUENCE [LARGE SCALE GENOMIC DNA]</scope>
    <source>
        <strain evidence="4">IBRC-M 10813</strain>
    </source>
</reference>
<dbReference type="Pfam" id="PF00903">
    <property type="entry name" value="Glyoxalase"/>
    <property type="match status" value="2"/>
</dbReference>
<accession>A0ABV8JCK1</accession>
<sequence>MGTPVKKTIHPSTTISHVHLTVGDLERSLRFYRDTLGLQILEKNLRIVRLTADGVIPLITLEEETDAQPKPPGTMGLYHFAILLPERTDLARCLQHLLEIELPLGASDHQFSEALYLKDPDGNGIEIYTDRPRNQWRQNEKDKLPAVSDPLDMAGLLSLAGNRTWNEFPEKTRIGHIHLHVGDLKKAEQFYCEGLGFEPTIRWNGALFVAAGGYHHHIGLNTWAGEGAPPPPPKSVGLQHFSLIAPNWEEIKRVAQQLKGLGIPIEVQEETLWVTDPFGIRIQLSAAN</sequence>
<evidence type="ECO:0000256" key="1">
    <source>
        <dbReference type="ARBA" id="ARBA00022723"/>
    </source>
</evidence>
<feature type="domain" description="VOC" evidence="2">
    <location>
        <begin position="173"/>
        <end position="288"/>
    </location>
</feature>
<dbReference type="InterPro" id="IPR018146">
    <property type="entry name" value="Glyoxalase_1_CS"/>
</dbReference>
<dbReference type="RefSeq" id="WP_380703793.1">
    <property type="nucleotide sequence ID" value="NZ_JBHSAP010000009.1"/>
</dbReference>
<feature type="domain" description="VOC" evidence="2">
    <location>
        <begin position="14"/>
        <end position="130"/>
    </location>
</feature>
<dbReference type="Proteomes" id="UP001595843">
    <property type="component" value="Unassembled WGS sequence"/>
</dbReference>
<dbReference type="Gene3D" id="3.10.180.10">
    <property type="entry name" value="2,3-Dihydroxybiphenyl 1,2-Dioxygenase, domain 1"/>
    <property type="match status" value="2"/>
</dbReference>
<protein>
    <submittedName>
        <fullName evidence="3">VOC family protein</fullName>
    </submittedName>
</protein>
<dbReference type="InterPro" id="IPR037523">
    <property type="entry name" value="VOC_core"/>
</dbReference>
<dbReference type="InterPro" id="IPR004360">
    <property type="entry name" value="Glyas_Fos-R_dOase_dom"/>
</dbReference>
<dbReference type="CDD" id="cd16359">
    <property type="entry name" value="VOC_BsCatE_like_C"/>
    <property type="match status" value="1"/>
</dbReference>
<keyword evidence="4" id="KW-1185">Reference proteome</keyword>
<evidence type="ECO:0000313" key="4">
    <source>
        <dbReference type="Proteomes" id="UP001595843"/>
    </source>
</evidence>
<dbReference type="EMBL" id="JBHSAP010000009">
    <property type="protein sequence ID" value="MFC4076656.1"/>
    <property type="molecule type" value="Genomic_DNA"/>
</dbReference>
<evidence type="ECO:0000313" key="3">
    <source>
        <dbReference type="EMBL" id="MFC4076656.1"/>
    </source>
</evidence>
<evidence type="ECO:0000259" key="2">
    <source>
        <dbReference type="PROSITE" id="PS51819"/>
    </source>
</evidence>
<proteinExistence type="predicted"/>
<comment type="caution">
    <text evidence="3">The sequence shown here is derived from an EMBL/GenBank/DDBJ whole genome shotgun (WGS) entry which is preliminary data.</text>
</comment>
<dbReference type="SUPFAM" id="SSF54593">
    <property type="entry name" value="Glyoxalase/Bleomycin resistance protein/Dihydroxybiphenyl dioxygenase"/>
    <property type="match status" value="2"/>
</dbReference>
<dbReference type="InterPro" id="IPR029068">
    <property type="entry name" value="Glyas_Bleomycin-R_OHBP_Dase"/>
</dbReference>
<dbReference type="PROSITE" id="PS00934">
    <property type="entry name" value="GLYOXALASE_I_1"/>
    <property type="match status" value="2"/>
</dbReference>
<dbReference type="PANTHER" id="PTHR43279">
    <property type="entry name" value="CATECHOL-2,3-DIOXYGENASE"/>
    <property type="match status" value="1"/>
</dbReference>
<dbReference type="PANTHER" id="PTHR43279:SF1">
    <property type="entry name" value="CATECHOL-2,3-DIOXYGENASE"/>
    <property type="match status" value="1"/>
</dbReference>
<keyword evidence="1" id="KW-0479">Metal-binding</keyword>